<dbReference type="InterPro" id="IPR011495">
    <property type="entry name" value="Sig_transdc_His_kin_sub2_dim/P"/>
</dbReference>
<reference evidence="10 11" key="1">
    <citation type="submission" date="2017-01" db="EMBL/GenBank/DDBJ databases">
        <title>Genome sequencing of Arcobacter sp. LPB0137.</title>
        <authorList>
            <person name="Lee G.-W."/>
            <person name="Yi H."/>
        </authorList>
    </citation>
    <scope>NUCLEOTIDE SEQUENCE [LARGE SCALE GENOMIC DNA]</scope>
    <source>
        <strain evidence="10 11">LPB0137</strain>
    </source>
</reference>
<sequence length="590" mass="69013">MKKYNQILLILIFLNSFLYANNQISISNSSIFIDKENLNIEAIKTKTFEPLNNIHKNFGFNKNLTVWLKIQIKNNTNKKIQKILDLDNPLLEEIVLYSNKDIRRSGMLYIDEKRKTINPSFTLNISANSTQSYYVKIKNNTTALQFSIKLEDEEVFLKKDFAKQFSIILLIGVISSFLIYAMVLFFYAKDISYLYYSFYIIVLLFQQLTYIGLLPLYMPLWFTRIDNLIVVPKVGAVIIMGIVFARSFLKTKNYENIDKIYKYLIYIVLLQIVFISSPYFYYPEITVLTGLVFIFFNYYAAIYVYKRGNKQARFFIVGWSFLIIGFFLTIIDALGIYSIMYNIPILVLVFTAIEALFLLLAFVDKLNILQKQKDSIDNKLVEELHERNAIIKEEVENRTLMLKNLYRELHHRVKNNLQVMLSIIRLQSNKIDNIETKEQFLKLENRIKSISKTHEILSLNDDIEKIDMYEYIYSLSEDIETSYSKEIDFDIRTVVFISLKDAVYIGIIINELLTNSMKYSECTKISIYLTQKKNELFLHISDNGKGFKSSDINEKSLGLELVNSLVVGQLNGTISKDIDNKCEYNIKLKI</sequence>
<feature type="transmembrane region" description="Helical" evidence="8">
    <location>
        <begin position="194"/>
        <end position="217"/>
    </location>
</feature>
<name>A0A1P8KLS5_9BACT</name>
<dbReference type="Gene3D" id="3.30.565.10">
    <property type="entry name" value="Histidine kinase-like ATPase, C-terminal domain"/>
    <property type="match status" value="1"/>
</dbReference>
<dbReference type="RefSeq" id="WP_076085901.1">
    <property type="nucleotide sequence ID" value="NZ_CP019070.1"/>
</dbReference>
<keyword evidence="11" id="KW-1185">Reference proteome</keyword>
<dbReference type="Gene3D" id="2.60.40.2380">
    <property type="match status" value="1"/>
</dbReference>
<keyword evidence="8" id="KW-0472">Membrane</keyword>
<keyword evidence="8" id="KW-1133">Transmembrane helix</keyword>
<proteinExistence type="predicted"/>
<keyword evidence="8" id="KW-0812">Transmembrane</keyword>
<evidence type="ECO:0000313" key="11">
    <source>
        <dbReference type="Proteomes" id="UP000186074"/>
    </source>
</evidence>
<dbReference type="AlphaFoldDB" id="A0A1P8KLS5"/>
<dbReference type="SUPFAM" id="SSF55874">
    <property type="entry name" value="ATPase domain of HSP90 chaperone/DNA topoisomerase II/histidine kinase"/>
    <property type="match status" value="1"/>
</dbReference>
<dbReference type="STRING" id="1850254.LPB137_06315"/>
<feature type="transmembrane region" description="Helical" evidence="8">
    <location>
        <begin position="261"/>
        <end position="281"/>
    </location>
</feature>
<dbReference type="Proteomes" id="UP000186074">
    <property type="component" value="Chromosome"/>
</dbReference>
<dbReference type="InterPro" id="IPR011623">
    <property type="entry name" value="7TMR_DISM_rcpt_extracell_dom1"/>
</dbReference>
<dbReference type="InterPro" id="IPR003594">
    <property type="entry name" value="HATPase_dom"/>
</dbReference>
<evidence type="ECO:0000256" key="7">
    <source>
        <dbReference type="ARBA" id="ARBA00022840"/>
    </source>
</evidence>
<dbReference type="Pfam" id="PF07695">
    <property type="entry name" value="7TMR-DISM_7TM"/>
    <property type="match status" value="1"/>
</dbReference>
<dbReference type="Pfam" id="PF02518">
    <property type="entry name" value="HATPase_c"/>
    <property type="match status" value="1"/>
</dbReference>
<dbReference type="PANTHER" id="PTHR41523">
    <property type="entry name" value="TWO-COMPONENT SYSTEM SENSOR PROTEIN"/>
    <property type="match status" value="1"/>
</dbReference>
<keyword evidence="4" id="KW-0808">Transferase</keyword>
<dbReference type="KEGG" id="alp:LPB137_06315"/>
<organism evidence="10 11">
    <name type="scientific">Poseidonibacter parvus</name>
    <dbReference type="NCBI Taxonomy" id="1850254"/>
    <lineage>
        <taxon>Bacteria</taxon>
        <taxon>Pseudomonadati</taxon>
        <taxon>Campylobacterota</taxon>
        <taxon>Epsilonproteobacteria</taxon>
        <taxon>Campylobacterales</taxon>
        <taxon>Arcobacteraceae</taxon>
        <taxon>Poseidonibacter</taxon>
    </lineage>
</organism>
<dbReference type="InterPro" id="IPR036890">
    <property type="entry name" value="HATPase_C_sf"/>
</dbReference>
<feature type="transmembrane region" description="Helical" evidence="8">
    <location>
        <begin position="287"/>
        <end position="305"/>
    </location>
</feature>
<evidence type="ECO:0000256" key="3">
    <source>
        <dbReference type="ARBA" id="ARBA00022553"/>
    </source>
</evidence>
<evidence type="ECO:0000256" key="8">
    <source>
        <dbReference type="SAM" id="Phobius"/>
    </source>
</evidence>
<dbReference type="OrthoDB" id="5342753at2"/>
<keyword evidence="3" id="KW-0597">Phosphoprotein</keyword>
<dbReference type="EC" id="2.7.13.3" evidence="2"/>
<accession>A0A1P8KLS5</accession>
<feature type="domain" description="Histidine kinase" evidence="9">
    <location>
        <begin position="408"/>
        <end position="590"/>
    </location>
</feature>
<dbReference type="InterPro" id="IPR011622">
    <property type="entry name" value="7TMR_DISM_rcpt_extracell_dom2"/>
</dbReference>
<evidence type="ECO:0000313" key="10">
    <source>
        <dbReference type="EMBL" id="APW65486.1"/>
    </source>
</evidence>
<evidence type="ECO:0000256" key="4">
    <source>
        <dbReference type="ARBA" id="ARBA00022679"/>
    </source>
</evidence>
<comment type="catalytic activity">
    <reaction evidence="1">
        <text>ATP + protein L-histidine = ADP + protein N-phospho-L-histidine.</text>
        <dbReference type="EC" id="2.7.13.3"/>
    </reaction>
</comment>
<dbReference type="Pfam" id="PF07568">
    <property type="entry name" value="HisKA_2"/>
    <property type="match status" value="1"/>
</dbReference>
<keyword evidence="5" id="KW-0547">Nucleotide-binding</keyword>
<feature type="transmembrane region" description="Helical" evidence="8">
    <location>
        <begin position="343"/>
        <end position="363"/>
    </location>
</feature>
<keyword evidence="6" id="KW-0418">Kinase</keyword>
<evidence type="ECO:0000256" key="6">
    <source>
        <dbReference type="ARBA" id="ARBA00022777"/>
    </source>
</evidence>
<dbReference type="Pfam" id="PF07696">
    <property type="entry name" value="7TMR-DISMED2"/>
    <property type="match status" value="1"/>
</dbReference>
<dbReference type="PANTHER" id="PTHR41523:SF8">
    <property type="entry name" value="ETHYLENE RESPONSE SENSOR PROTEIN"/>
    <property type="match status" value="1"/>
</dbReference>
<evidence type="ECO:0000259" key="9">
    <source>
        <dbReference type="PROSITE" id="PS50109"/>
    </source>
</evidence>
<evidence type="ECO:0000256" key="1">
    <source>
        <dbReference type="ARBA" id="ARBA00000085"/>
    </source>
</evidence>
<feature type="transmembrane region" description="Helical" evidence="8">
    <location>
        <begin position="314"/>
        <end position="337"/>
    </location>
</feature>
<evidence type="ECO:0000256" key="5">
    <source>
        <dbReference type="ARBA" id="ARBA00022741"/>
    </source>
</evidence>
<feature type="transmembrane region" description="Helical" evidence="8">
    <location>
        <begin position="165"/>
        <end position="187"/>
    </location>
</feature>
<dbReference type="EMBL" id="CP019070">
    <property type="protein sequence ID" value="APW65486.1"/>
    <property type="molecule type" value="Genomic_DNA"/>
</dbReference>
<dbReference type="InterPro" id="IPR005467">
    <property type="entry name" value="His_kinase_dom"/>
</dbReference>
<gene>
    <name evidence="10" type="ORF">LPB137_06315</name>
</gene>
<dbReference type="GO" id="GO:0004673">
    <property type="term" value="F:protein histidine kinase activity"/>
    <property type="evidence" value="ECO:0007669"/>
    <property type="project" value="UniProtKB-EC"/>
</dbReference>
<evidence type="ECO:0000256" key="2">
    <source>
        <dbReference type="ARBA" id="ARBA00012438"/>
    </source>
</evidence>
<dbReference type="PROSITE" id="PS50109">
    <property type="entry name" value="HIS_KIN"/>
    <property type="match status" value="1"/>
</dbReference>
<dbReference type="GO" id="GO:0005524">
    <property type="term" value="F:ATP binding"/>
    <property type="evidence" value="ECO:0007669"/>
    <property type="project" value="UniProtKB-KW"/>
</dbReference>
<feature type="transmembrane region" description="Helical" evidence="8">
    <location>
        <begin position="229"/>
        <end position="249"/>
    </location>
</feature>
<dbReference type="Gene3D" id="3.30.450.20">
    <property type="entry name" value="PAS domain"/>
    <property type="match status" value="1"/>
</dbReference>
<keyword evidence="7" id="KW-0067">ATP-binding</keyword>
<protein>
    <recommendedName>
        <fullName evidence="2">histidine kinase</fullName>
        <ecNumber evidence="2">2.7.13.3</ecNumber>
    </recommendedName>
</protein>